<sequence>MVLNKFDIMRQSQFKRLTVIRPPFDKDCISCAKPGSLPSMFIALARLLNLPIKVLIPMANGSNNYS</sequence>
<organism evidence="1 2">
    <name type="scientific">Dreissena polymorpha</name>
    <name type="common">Zebra mussel</name>
    <name type="synonym">Mytilus polymorpha</name>
    <dbReference type="NCBI Taxonomy" id="45954"/>
    <lineage>
        <taxon>Eukaryota</taxon>
        <taxon>Metazoa</taxon>
        <taxon>Spiralia</taxon>
        <taxon>Lophotrochozoa</taxon>
        <taxon>Mollusca</taxon>
        <taxon>Bivalvia</taxon>
        <taxon>Autobranchia</taxon>
        <taxon>Heteroconchia</taxon>
        <taxon>Euheterodonta</taxon>
        <taxon>Imparidentia</taxon>
        <taxon>Neoheterodontei</taxon>
        <taxon>Myida</taxon>
        <taxon>Dreissenoidea</taxon>
        <taxon>Dreissenidae</taxon>
        <taxon>Dreissena</taxon>
    </lineage>
</organism>
<evidence type="ECO:0000313" key="1">
    <source>
        <dbReference type="EMBL" id="KAH3781413.1"/>
    </source>
</evidence>
<evidence type="ECO:0000313" key="2">
    <source>
        <dbReference type="Proteomes" id="UP000828390"/>
    </source>
</evidence>
<comment type="caution">
    <text evidence="1">The sequence shown here is derived from an EMBL/GenBank/DDBJ whole genome shotgun (WGS) entry which is preliminary data.</text>
</comment>
<protein>
    <submittedName>
        <fullName evidence="1">Uncharacterized protein</fullName>
    </submittedName>
</protein>
<keyword evidence="2" id="KW-1185">Reference proteome</keyword>
<gene>
    <name evidence="1" type="ORF">DPMN_159240</name>
</gene>
<proteinExistence type="predicted"/>
<reference evidence="1" key="2">
    <citation type="submission" date="2020-11" db="EMBL/GenBank/DDBJ databases">
        <authorList>
            <person name="McCartney M.A."/>
            <person name="Auch B."/>
            <person name="Kono T."/>
            <person name="Mallez S."/>
            <person name="Becker A."/>
            <person name="Gohl D.M."/>
            <person name="Silverstein K.A.T."/>
            <person name="Koren S."/>
            <person name="Bechman K.B."/>
            <person name="Herman A."/>
            <person name="Abrahante J.E."/>
            <person name="Garbe J."/>
        </authorList>
    </citation>
    <scope>NUCLEOTIDE SEQUENCE</scope>
    <source>
        <strain evidence="1">Duluth1</strain>
        <tissue evidence="1">Whole animal</tissue>
    </source>
</reference>
<accession>A0A9D4IRL7</accession>
<dbReference type="Proteomes" id="UP000828390">
    <property type="component" value="Unassembled WGS sequence"/>
</dbReference>
<reference evidence="1" key="1">
    <citation type="journal article" date="2019" name="bioRxiv">
        <title>The Genome of the Zebra Mussel, Dreissena polymorpha: A Resource for Invasive Species Research.</title>
        <authorList>
            <person name="McCartney M.A."/>
            <person name="Auch B."/>
            <person name="Kono T."/>
            <person name="Mallez S."/>
            <person name="Zhang Y."/>
            <person name="Obille A."/>
            <person name="Becker A."/>
            <person name="Abrahante J.E."/>
            <person name="Garbe J."/>
            <person name="Badalamenti J.P."/>
            <person name="Herman A."/>
            <person name="Mangelson H."/>
            <person name="Liachko I."/>
            <person name="Sullivan S."/>
            <person name="Sone E.D."/>
            <person name="Koren S."/>
            <person name="Silverstein K.A.T."/>
            <person name="Beckman K.B."/>
            <person name="Gohl D.M."/>
        </authorList>
    </citation>
    <scope>NUCLEOTIDE SEQUENCE</scope>
    <source>
        <strain evidence="1">Duluth1</strain>
        <tissue evidence="1">Whole animal</tissue>
    </source>
</reference>
<name>A0A9D4IRL7_DREPO</name>
<dbReference type="AlphaFoldDB" id="A0A9D4IRL7"/>
<dbReference type="EMBL" id="JAIWYP010000008">
    <property type="protein sequence ID" value="KAH3781413.1"/>
    <property type="molecule type" value="Genomic_DNA"/>
</dbReference>